<dbReference type="InterPro" id="IPR032175">
    <property type="entry name" value="DUF5008"/>
</dbReference>
<evidence type="ECO:0000313" key="2">
    <source>
        <dbReference type="EMBL" id="TBO44003.1"/>
    </source>
</evidence>
<name>A0A4Q9HFY2_9SPHI</name>
<dbReference type="InterPro" id="IPR013431">
    <property type="entry name" value="Delta_60_rpt"/>
</dbReference>
<protein>
    <submittedName>
        <fullName evidence="2">DUF5008 domain-containing protein</fullName>
    </submittedName>
</protein>
<dbReference type="InterPro" id="IPR013783">
    <property type="entry name" value="Ig-like_fold"/>
</dbReference>
<feature type="domain" description="DUF5008" evidence="1">
    <location>
        <begin position="40"/>
        <end position="134"/>
    </location>
</feature>
<dbReference type="Gene3D" id="2.60.40.10">
    <property type="entry name" value="Immunoglobulins"/>
    <property type="match status" value="1"/>
</dbReference>
<dbReference type="OrthoDB" id="9805017at2"/>
<keyword evidence="3" id="KW-1185">Reference proteome</keyword>
<gene>
    <name evidence="2" type="ORF">EYS08_05255</name>
</gene>
<evidence type="ECO:0000259" key="1">
    <source>
        <dbReference type="Pfam" id="PF16400"/>
    </source>
</evidence>
<dbReference type="SUPFAM" id="SSF101898">
    <property type="entry name" value="NHL repeat"/>
    <property type="match status" value="1"/>
</dbReference>
<dbReference type="Pfam" id="PF16400">
    <property type="entry name" value="DUF5008"/>
    <property type="match status" value="1"/>
</dbReference>
<sequence>MIKMFRFYKTEVLKIKIMKSKYISLTLAFLTILFIMACKKSEVYENPYEGGKQPLGISLSLTTAPVPQEATGGSTVTFAATGLLPYKDLAVFSFNGQKAEILSITETGITVKVPEDASTGVATLSINDQVFFGPRFKVSGKISIDPEFRVSGGANRDIFAYYPLTDDRFIFLGAFTDYDGKGIITPVNRIARVFKNGSADISFRSGGADGSLYGIAPLEDKYITAGSFSGFYFNAGRSILTNINNITQLSASGEVDSVLVDTYSTNHSLAPGIPATGKKKAVPAFNGGTNSTIGKIYSYQNKLTATGNFKYYVSKRYDISRKPVIISGVTLYADSIVTDSVETPQVVRFNADGSLDKTFRFNSANNMGLPAGNGFVSSSYMQADGKLIVVGSFNKFDELPAGRIVRLNLTGTVDPVFNSGTGADQSIGSITYNPLNRKYLITGSFTSYNGVPANGIALLNEDGSIDQSFVSKGFSSDGGATFAKQLSNGMIVVSGVFSTYNGIRRSGFMVLTPTGDLAKGYNAIGSIKGYVNDLYETTNSTGQMAVMLIGSFSQIDGTTANNITRLVFEK</sequence>
<dbReference type="EMBL" id="SIXF01000003">
    <property type="protein sequence ID" value="TBO44003.1"/>
    <property type="molecule type" value="Genomic_DNA"/>
</dbReference>
<comment type="caution">
    <text evidence="2">The sequence shown here is derived from an EMBL/GenBank/DDBJ whole genome shotgun (WGS) entry which is preliminary data.</text>
</comment>
<dbReference type="Proteomes" id="UP000291819">
    <property type="component" value="Unassembled WGS sequence"/>
</dbReference>
<proteinExistence type="predicted"/>
<accession>A0A4Q9HFY2</accession>
<reference evidence="2 3" key="1">
    <citation type="submission" date="2019-02" db="EMBL/GenBank/DDBJ databases">
        <title>Pedobacter kyonggii whole genome sequence analysis.</title>
        <authorList>
            <person name="Dahal R.H."/>
        </authorList>
    </citation>
    <scope>NUCLEOTIDE SEQUENCE [LARGE SCALE GENOMIC DNA]</scope>
    <source>
        <strain evidence="2 3">K-4-11-1</strain>
    </source>
</reference>
<dbReference type="Pfam" id="PF17164">
    <property type="entry name" value="DUF5122"/>
    <property type="match status" value="4"/>
</dbReference>
<evidence type="ECO:0000313" key="3">
    <source>
        <dbReference type="Proteomes" id="UP000291819"/>
    </source>
</evidence>
<organism evidence="2 3">
    <name type="scientific">Pedobacter kyonggii</name>
    <dbReference type="NCBI Taxonomy" id="1926871"/>
    <lineage>
        <taxon>Bacteria</taxon>
        <taxon>Pseudomonadati</taxon>
        <taxon>Bacteroidota</taxon>
        <taxon>Sphingobacteriia</taxon>
        <taxon>Sphingobacteriales</taxon>
        <taxon>Sphingobacteriaceae</taxon>
        <taxon>Pedobacter</taxon>
    </lineage>
</organism>
<dbReference type="AlphaFoldDB" id="A0A4Q9HFY2"/>
<dbReference type="Gene3D" id="2.80.10.50">
    <property type="match status" value="1"/>
</dbReference>